<dbReference type="Gene3D" id="3.30.1370.10">
    <property type="entry name" value="K Homology domain, type 1"/>
    <property type="match status" value="2"/>
</dbReference>
<dbReference type="EMBL" id="JAPFFK010000012">
    <property type="protein sequence ID" value="KAJ6732607.1"/>
    <property type="molecule type" value="Genomic_DNA"/>
</dbReference>
<evidence type="ECO:0000256" key="2">
    <source>
        <dbReference type="PROSITE-ProRule" id="PRU00117"/>
    </source>
</evidence>
<organism evidence="5 6">
    <name type="scientific">Salix purpurea</name>
    <name type="common">Purple osier willow</name>
    <dbReference type="NCBI Taxonomy" id="77065"/>
    <lineage>
        <taxon>Eukaryota</taxon>
        <taxon>Viridiplantae</taxon>
        <taxon>Streptophyta</taxon>
        <taxon>Embryophyta</taxon>
        <taxon>Tracheophyta</taxon>
        <taxon>Spermatophyta</taxon>
        <taxon>Magnoliopsida</taxon>
        <taxon>eudicotyledons</taxon>
        <taxon>Gunneridae</taxon>
        <taxon>Pentapetalae</taxon>
        <taxon>rosids</taxon>
        <taxon>fabids</taxon>
        <taxon>Malpighiales</taxon>
        <taxon>Salicaceae</taxon>
        <taxon>Saliceae</taxon>
        <taxon>Salix</taxon>
    </lineage>
</organism>
<dbReference type="InterPro" id="IPR036612">
    <property type="entry name" value="KH_dom_type_1_sf"/>
</dbReference>
<keyword evidence="6" id="KW-1185">Reference proteome</keyword>
<dbReference type="InterPro" id="IPR004087">
    <property type="entry name" value="KH_dom"/>
</dbReference>
<feature type="compositionally biased region" description="Low complexity" evidence="3">
    <location>
        <begin position="1"/>
        <end position="18"/>
    </location>
</feature>
<dbReference type="InterPro" id="IPR004088">
    <property type="entry name" value="KH_dom_type_1"/>
</dbReference>
<dbReference type="AlphaFoldDB" id="A0A9Q0UMJ8"/>
<feature type="domain" description="K Homology" evidence="4">
    <location>
        <begin position="125"/>
        <end position="198"/>
    </location>
</feature>
<feature type="region of interest" description="Disordered" evidence="3">
    <location>
        <begin position="1"/>
        <end position="58"/>
    </location>
</feature>
<dbReference type="SMART" id="SM00322">
    <property type="entry name" value="KH"/>
    <property type="match status" value="2"/>
</dbReference>
<keyword evidence="2" id="KW-0694">RNA-binding</keyword>
<sequence length="302" mass="31970">MADESAYSTATDTTPPSSTKRKFDDQPAPPPSTRRQTGFSSPISDPAPPPSYNSVPPPVDEIQMAKQKAQEIAARIMSGAGADIKRPRVENGASGFDSVENMKSTISNSAPSSIPASYGSYLGGSGLSKKIDIPQGRVGVIIGKGGETIKYLQLQSGAKIQVTRDMDADPNSPSRMVELMGTPEQISKAEQLINDVLAEAEAGGSGTISRRYAGQGGSEHFSMKIPNNKVGLVIGKGGEAIKNMQARSGARIQVIPLHLPPGDTSTERTVHIEGTSEQVEAAKQLVNEVTSEVRRGFLLLVW</sequence>
<dbReference type="SUPFAM" id="SSF54791">
    <property type="entry name" value="Eukaryotic type KH-domain (KH-domain type I)"/>
    <property type="match status" value="2"/>
</dbReference>
<evidence type="ECO:0000313" key="6">
    <source>
        <dbReference type="Proteomes" id="UP001151532"/>
    </source>
</evidence>
<reference evidence="5" key="1">
    <citation type="submission" date="2022-11" db="EMBL/GenBank/DDBJ databases">
        <authorList>
            <person name="Hyden B.L."/>
            <person name="Feng K."/>
            <person name="Yates T."/>
            <person name="Jawdy S."/>
            <person name="Smart L.B."/>
            <person name="Muchero W."/>
        </authorList>
    </citation>
    <scope>NUCLEOTIDE SEQUENCE</scope>
    <source>
        <tissue evidence="5">Shoot tip</tissue>
    </source>
</reference>
<feature type="compositionally biased region" description="Pro residues" evidence="3">
    <location>
        <begin position="45"/>
        <end position="58"/>
    </location>
</feature>
<dbReference type="OrthoDB" id="5204190at2759"/>
<dbReference type="GO" id="GO:0003723">
    <property type="term" value="F:RNA binding"/>
    <property type="evidence" value="ECO:0007669"/>
    <property type="project" value="UniProtKB-UniRule"/>
</dbReference>
<name>A0A9Q0UMJ8_SALPP</name>
<reference evidence="5" key="2">
    <citation type="journal article" date="2023" name="Int. J. Mol. Sci.">
        <title>De Novo Assembly and Annotation of 11 Diverse Shrub Willow (Salix) Genomes Reveals Novel Gene Organization in Sex-Linked Regions.</title>
        <authorList>
            <person name="Hyden B."/>
            <person name="Feng K."/>
            <person name="Yates T.B."/>
            <person name="Jawdy S."/>
            <person name="Cereghino C."/>
            <person name="Smart L.B."/>
            <person name="Muchero W."/>
        </authorList>
    </citation>
    <scope>NUCLEOTIDE SEQUENCE</scope>
    <source>
        <tissue evidence="5">Shoot tip</tissue>
    </source>
</reference>
<dbReference type="Proteomes" id="UP001151532">
    <property type="component" value="Chromosome 18"/>
</dbReference>
<keyword evidence="1" id="KW-0677">Repeat</keyword>
<protein>
    <submittedName>
        <fullName evidence="5">KH DOMAIN CONTAINING RNA BINDING PROTEIN</fullName>
    </submittedName>
</protein>
<evidence type="ECO:0000256" key="1">
    <source>
        <dbReference type="ARBA" id="ARBA00022737"/>
    </source>
</evidence>
<accession>A0A9Q0UMJ8</accession>
<evidence type="ECO:0000313" key="5">
    <source>
        <dbReference type="EMBL" id="KAJ6732607.1"/>
    </source>
</evidence>
<feature type="domain" description="K Homology" evidence="4">
    <location>
        <begin position="217"/>
        <end position="291"/>
    </location>
</feature>
<dbReference type="PROSITE" id="PS50084">
    <property type="entry name" value="KH_TYPE_1"/>
    <property type="match status" value="2"/>
</dbReference>
<dbReference type="Pfam" id="PF00013">
    <property type="entry name" value="KH_1"/>
    <property type="match status" value="2"/>
</dbReference>
<dbReference type="PANTHER" id="PTHR10288">
    <property type="entry name" value="KH DOMAIN CONTAINING RNA BINDING PROTEIN"/>
    <property type="match status" value="1"/>
</dbReference>
<comment type="caution">
    <text evidence="5">The sequence shown here is derived from an EMBL/GenBank/DDBJ whole genome shotgun (WGS) entry which is preliminary data.</text>
</comment>
<proteinExistence type="predicted"/>
<gene>
    <name evidence="5" type="ORF">OIU79_003651</name>
</gene>
<evidence type="ECO:0000256" key="3">
    <source>
        <dbReference type="SAM" id="MobiDB-lite"/>
    </source>
</evidence>
<evidence type="ECO:0000259" key="4">
    <source>
        <dbReference type="SMART" id="SM00322"/>
    </source>
</evidence>